<evidence type="ECO:0008006" key="3">
    <source>
        <dbReference type="Google" id="ProtNLM"/>
    </source>
</evidence>
<gene>
    <name evidence="1" type="ORF">DC094_16540</name>
</gene>
<dbReference type="PROSITE" id="PS51257">
    <property type="entry name" value="PROKAR_LIPOPROTEIN"/>
    <property type="match status" value="1"/>
</dbReference>
<dbReference type="AlphaFoldDB" id="A0A2V1GYU9"/>
<dbReference type="EMBL" id="QDDL01000008">
    <property type="protein sequence ID" value="PVZ66309.1"/>
    <property type="molecule type" value="Genomic_DNA"/>
</dbReference>
<dbReference type="SUPFAM" id="SSF52317">
    <property type="entry name" value="Class I glutamine amidotransferase-like"/>
    <property type="match status" value="1"/>
</dbReference>
<organism evidence="1 2">
    <name type="scientific">Pelagibaculum spongiae</name>
    <dbReference type="NCBI Taxonomy" id="2080658"/>
    <lineage>
        <taxon>Bacteria</taxon>
        <taxon>Pseudomonadati</taxon>
        <taxon>Pseudomonadota</taxon>
        <taxon>Gammaproteobacteria</taxon>
        <taxon>Oceanospirillales</taxon>
        <taxon>Pelagibaculum</taxon>
    </lineage>
</organism>
<comment type="caution">
    <text evidence="1">The sequence shown here is derived from an EMBL/GenBank/DDBJ whole genome shotgun (WGS) entry which is preliminary data.</text>
</comment>
<proteinExistence type="predicted"/>
<name>A0A2V1GYU9_9GAMM</name>
<evidence type="ECO:0000313" key="1">
    <source>
        <dbReference type="EMBL" id="PVZ66309.1"/>
    </source>
</evidence>
<evidence type="ECO:0000313" key="2">
    <source>
        <dbReference type="Proteomes" id="UP000244906"/>
    </source>
</evidence>
<reference evidence="1 2" key="1">
    <citation type="submission" date="2018-04" db="EMBL/GenBank/DDBJ databases">
        <title>Thalassorhabdus spongiae gen. nov., sp. nov., isolated from a marine sponge in South-West Iceland.</title>
        <authorList>
            <person name="Knobloch S."/>
            <person name="Daussin A."/>
            <person name="Johannsson R."/>
            <person name="Marteinsson V.T."/>
        </authorList>
    </citation>
    <scope>NUCLEOTIDE SEQUENCE [LARGE SCALE GENOMIC DNA]</scope>
    <source>
        <strain evidence="1 2">Hp12</strain>
    </source>
</reference>
<dbReference type="RefSeq" id="WP_133245586.1">
    <property type="nucleotide sequence ID" value="NZ_CAWNYD010000008.1"/>
</dbReference>
<keyword evidence="2" id="KW-1185">Reference proteome</keyword>
<protein>
    <recommendedName>
        <fullName evidence="3">DUF4960 domain-containing protein</fullName>
    </recommendedName>
</protein>
<accession>A0A2V1GYU9</accession>
<dbReference type="InterPro" id="IPR029062">
    <property type="entry name" value="Class_I_gatase-like"/>
</dbReference>
<dbReference type="Proteomes" id="UP000244906">
    <property type="component" value="Unassembled WGS sequence"/>
</dbReference>
<sequence length="277" mass="30436">MKYIKSFYLLASFVLISCHNGNDSPHPPLRSQLCGDDNTCQVASVARSRISSAWTLDGGSLTETRLKLLSLDNFGPQGTSRKTINIIDSDETFTLESLRNFDLLFIGYWDERAENYLTTEELNAMTSWVMEGGRLIITCDSTGFDATCSHFGYPVTAANFNFAVPALDQSLHPVLNGLFNAKDINNASIALTEIRTSSSKSFFANTDNTTILGYTLPIADSGQATIMEHKLGSGIVMLLGDVDYVSDITLSHGETINSNNQNDIFMANLFDYMLSSQ</sequence>